<proteinExistence type="predicted"/>
<name>A0A0G2IC08_9EURO</name>
<dbReference type="Proteomes" id="UP000034164">
    <property type="component" value="Unassembled WGS sequence"/>
</dbReference>
<dbReference type="OrthoDB" id="4187898at2759"/>
<evidence type="ECO:0000313" key="1">
    <source>
        <dbReference type="EMBL" id="KKZ67820.1"/>
    </source>
</evidence>
<dbReference type="VEuPathDB" id="FungiDB:EMCG_06518"/>
<dbReference type="EMBL" id="LCZI01000189">
    <property type="protein sequence ID" value="KKZ67820.1"/>
    <property type="molecule type" value="Genomic_DNA"/>
</dbReference>
<reference evidence="2" key="1">
    <citation type="journal article" date="2015" name="PLoS Genet.">
        <title>The dynamic genome and transcriptome of the human fungal pathogen Blastomyces and close relative Emmonsia.</title>
        <authorList>
            <person name="Munoz J.F."/>
            <person name="Gauthier G.M."/>
            <person name="Desjardins C.A."/>
            <person name="Gallo J.E."/>
            <person name="Holder J."/>
            <person name="Sullivan T.D."/>
            <person name="Marty A.J."/>
            <person name="Carmen J.C."/>
            <person name="Chen Z."/>
            <person name="Ding L."/>
            <person name="Gujja S."/>
            <person name="Magrini V."/>
            <person name="Misas E."/>
            <person name="Mitreva M."/>
            <person name="Priest M."/>
            <person name="Saif S."/>
            <person name="Whiston E.A."/>
            <person name="Young S."/>
            <person name="Zeng Q."/>
            <person name="Goldman W.E."/>
            <person name="Mardis E.R."/>
            <person name="Taylor J.W."/>
            <person name="McEwen J.G."/>
            <person name="Clay O.K."/>
            <person name="Klein B.S."/>
            <person name="Cuomo C.A."/>
        </authorList>
    </citation>
    <scope>NUCLEOTIDE SEQUENCE [LARGE SCALE GENOMIC DNA]</scope>
    <source>
        <strain evidence="2">UAMH 3008</strain>
    </source>
</reference>
<organism evidence="1 2">
    <name type="scientific">[Emmonsia] crescens</name>
    <dbReference type="NCBI Taxonomy" id="73230"/>
    <lineage>
        <taxon>Eukaryota</taxon>
        <taxon>Fungi</taxon>
        <taxon>Dikarya</taxon>
        <taxon>Ascomycota</taxon>
        <taxon>Pezizomycotina</taxon>
        <taxon>Eurotiomycetes</taxon>
        <taxon>Eurotiomycetidae</taxon>
        <taxon>Onygenales</taxon>
        <taxon>Ajellomycetaceae</taxon>
        <taxon>Emergomyces</taxon>
    </lineage>
</organism>
<comment type="caution">
    <text evidence="1">The sequence shown here is derived from an EMBL/GenBank/DDBJ whole genome shotgun (WGS) entry which is preliminary data.</text>
</comment>
<dbReference type="AlphaFoldDB" id="A0A0G2IC08"/>
<protein>
    <recommendedName>
        <fullName evidence="3">Protein kinase domain-containing protein</fullName>
    </recommendedName>
</protein>
<evidence type="ECO:0000313" key="2">
    <source>
        <dbReference type="Proteomes" id="UP000034164"/>
    </source>
</evidence>
<gene>
    <name evidence="1" type="ORF">EMCG_06518</name>
</gene>
<evidence type="ECO:0008006" key="3">
    <source>
        <dbReference type="Google" id="ProtNLM"/>
    </source>
</evidence>
<sequence>MKELNWADYNERRMQNFVDKLNTIHDALVYHNDVHPRNMMIVKGDSERAI</sequence>
<accession>A0A0G2IC08</accession>